<protein>
    <submittedName>
        <fullName evidence="1">Uncharacterized protein</fullName>
    </submittedName>
</protein>
<gene>
    <name evidence="1" type="ORF">dnm_054710</name>
</gene>
<evidence type="ECO:0000313" key="1">
    <source>
        <dbReference type="EMBL" id="QTA89418.1"/>
    </source>
</evidence>
<organism evidence="1 2">
    <name type="scientific">Desulfonema magnum</name>
    <dbReference type="NCBI Taxonomy" id="45655"/>
    <lineage>
        <taxon>Bacteria</taxon>
        <taxon>Pseudomonadati</taxon>
        <taxon>Thermodesulfobacteriota</taxon>
        <taxon>Desulfobacteria</taxon>
        <taxon>Desulfobacterales</taxon>
        <taxon>Desulfococcaceae</taxon>
        <taxon>Desulfonema</taxon>
    </lineage>
</organism>
<dbReference type="EMBL" id="CP061800">
    <property type="protein sequence ID" value="QTA89418.1"/>
    <property type="molecule type" value="Genomic_DNA"/>
</dbReference>
<dbReference type="Proteomes" id="UP000663722">
    <property type="component" value="Chromosome"/>
</dbReference>
<evidence type="ECO:0000313" key="2">
    <source>
        <dbReference type="Proteomes" id="UP000663722"/>
    </source>
</evidence>
<sequence>MGCASLHPPYTLYFGYFILGKIANHCQKTKAAFNTKAAFFMKYFMILK</sequence>
<dbReference type="AlphaFoldDB" id="A0A975BQB3"/>
<keyword evidence="2" id="KW-1185">Reference proteome</keyword>
<accession>A0A975BQB3</accession>
<name>A0A975BQB3_9BACT</name>
<proteinExistence type="predicted"/>
<reference evidence="1" key="1">
    <citation type="journal article" date="2021" name="Microb. Physiol.">
        <title>Proteogenomic Insights into the Physiology of Marine, Sulfate-Reducing, Filamentous Desulfonema limicola and Desulfonema magnum.</title>
        <authorList>
            <person name="Schnaars V."/>
            <person name="Wohlbrand L."/>
            <person name="Scheve S."/>
            <person name="Hinrichs C."/>
            <person name="Reinhardt R."/>
            <person name="Rabus R."/>
        </authorList>
    </citation>
    <scope>NUCLEOTIDE SEQUENCE</scope>
    <source>
        <strain evidence="1">4be13</strain>
    </source>
</reference>
<dbReference type="KEGG" id="dmm:dnm_054710"/>